<protein>
    <submittedName>
        <fullName evidence="2">HEAT repeat protein</fullName>
    </submittedName>
</protein>
<dbReference type="InterPro" id="IPR016024">
    <property type="entry name" value="ARM-type_fold"/>
</dbReference>
<dbReference type="RefSeq" id="WP_086789481.1">
    <property type="nucleotide sequence ID" value="NZ_JAGIOO010000001.1"/>
</dbReference>
<evidence type="ECO:0000256" key="1">
    <source>
        <dbReference type="ARBA" id="ARBA00045876"/>
    </source>
</evidence>
<reference evidence="2 3" key="1">
    <citation type="submission" date="2021-03" db="EMBL/GenBank/DDBJ databases">
        <title>Sequencing the genomes of 1000 actinobacteria strains.</title>
        <authorList>
            <person name="Klenk H.-P."/>
        </authorList>
    </citation>
    <scope>NUCLEOTIDE SEQUENCE [LARGE SCALE GENOMIC DNA]</scope>
    <source>
        <strain evidence="2 3">DSM 44580</strain>
    </source>
</reference>
<name>A0ABS5AM48_9PSEU</name>
<dbReference type="EMBL" id="JAGIOO010000001">
    <property type="protein sequence ID" value="MBP2477645.1"/>
    <property type="molecule type" value="Genomic_DNA"/>
</dbReference>
<dbReference type="SUPFAM" id="SSF48371">
    <property type="entry name" value="ARM repeat"/>
    <property type="match status" value="2"/>
</dbReference>
<proteinExistence type="predicted"/>
<gene>
    <name evidence="2" type="ORF">JOF53_006517</name>
</gene>
<organism evidence="2 3">
    <name type="scientific">Crossiella equi</name>
    <dbReference type="NCBI Taxonomy" id="130796"/>
    <lineage>
        <taxon>Bacteria</taxon>
        <taxon>Bacillati</taxon>
        <taxon>Actinomycetota</taxon>
        <taxon>Actinomycetes</taxon>
        <taxon>Pseudonocardiales</taxon>
        <taxon>Pseudonocardiaceae</taxon>
        <taxon>Crossiella</taxon>
    </lineage>
</organism>
<evidence type="ECO:0000313" key="3">
    <source>
        <dbReference type="Proteomes" id="UP001519363"/>
    </source>
</evidence>
<comment type="caution">
    <text evidence="2">The sequence shown here is derived from an EMBL/GenBank/DDBJ whole genome shotgun (WGS) entry which is preliminary data.</text>
</comment>
<dbReference type="SMART" id="SM00567">
    <property type="entry name" value="EZ_HEAT"/>
    <property type="match status" value="8"/>
</dbReference>
<evidence type="ECO:0000313" key="2">
    <source>
        <dbReference type="EMBL" id="MBP2477645.1"/>
    </source>
</evidence>
<comment type="function">
    <text evidence="1">Catalyzes the hydroxylation of the N(6)-(4-aminobutyl)-L-lysine intermediate produced by deoxyhypusine synthase/DHPS on a critical lysine of the eukaryotic translation initiation factor 5A/eIF-5A. This is the second step of the post-translational modification of that lysine into an unusual amino acid residue named hypusine. Hypusination is unique to mature eIF-5A factor and is essential for its function.</text>
</comment>
<accession>A0ABS5AM48</accession>
<dbReference type="PROSITE" id="PS50077">
    <property type="entry name" value="HEAT_REPEAT"/>
    <property type="match status" value="1"/>
</dbReference>
<dbReference type="InterPro" id="IPR021133">
    <property type="entry name" value="HEAT_type_2"/>
</dbReference>
<dbReference type="Pfam" id="PF13646">
    <property type="entry name" value="HEAT_2"/>
    <property type="match status" value="3"/>
</dbReference>
<dbReference type="Proteomes" id="UP001519363">
    <property type="component" value="Unassembled WGS sequence"/>
</dbReference>
<dbReference type="InterPro" id="IPR004155">
    <property type="entry name" value="PBS_lyase_HEAT"/>
</dbReference>
<dbReference type="InterPro" id="IPR011989">
    <property type="entry name" value="ARM-like"/>
</dbReference>
<dbReference type="PANTHER" id="PTHR12697">
    <property type="entry name" value="PBS LYASE HEAT-LIKE PROTEIN"/>
    <property type="match status" value="1"/>
</dbReference>
<keyword evidence="3" id="KW-1185">Reference proteome</keyword>
<dbReference type="Gene3D" id="1.25.10.10">
    <property type="entry name" value="Leucine-rich Repeat Variant"/>
    <property type="match status" value="4"/>
</dbReference>
<dbReference type="PANTHER" id="PTHR12697:SF38">
    <property type="entry name" value="PBS LYASE HEAT DOMAIN PROTEIN REPEAT-CONTAINING PROTEIN"/>
    <property type="match status" value="1"/>
</dbReference>
<sequence>MHDHHSSGTALGDSLVTRLVDLASTEPKVWPNERSEAYTALDQHAHTVVSDPAGAAWLSSLAAHPENLVRDIAVKALGSGRDPAHQPILVQALSDPAINVVYAALEGLTPQSSDEVFDLLVTLLNETDRGRVLATRRAAQRIAESSDPRRLDVLAHALGQAIPTTAHFITRTLSRAGDLRVVPVLIEYLRHLRPGCLAAAEVLGNLRVAEATGPLIELLRECDGLESLPVVLQALGKLEALEAAPEIVPLLDHSSPYVRECALLALNRIGGPLVAAAALKATEDSYPFIRARAFRVLAKHGDHRALGRLVAACDGRHVYPALTGLARLADESVVPTVVQVSWTTDERRVRKLAGRILARISTGRYLYRSHLDPLVRRVTVWVIGQGADPACLGMLAEAIKDEDELVRSRAAAALGRITHEKTLPLLVEALRDPRPRVRANAATALGRTTANGLPSLLSEAVVDPHPAVRSAAAAAAALRANTH</sequence>